<name>A0ABT9IDB9_9ACTN</name>
<gene>
    <name evidence="1" type="ORF">QOZ88_13140</name>
</gene>
<dbReference type="RefSeq" id="WP_306000207.1">
    <property type="nucleotide sequence ID" value="NZ_JASNFN010000013.1"/>
</dbReference>
<dbReference type="Gene3D" id="3.30.70.100">
    <property type="match status" value="1"/>
</dbReference>
<evidence type="ECO:0000313" key="1">
    <source>
        <dbReference type="EMBL" id="MDP5183584.1"/>
    </source>
</evidence>
<organism evidence="1 2">
    <name type="scientific">Blastococcus carthaginiensis</name>
    <dbReference type="NCBI Taxonomy" id="3050034"/>
    <lineage>
        <taxon>Bacteria</taxon>
        <taxon>Bacillati</taxon>
        <taxon>Actinomycetota</taxon>
        <taxon>Actinomycetes</taxon>
        <taxon>Geodermatophilales</taxon>
        <taxon>Geodermatophilaceae</taxon>
        <taxon>Blastococcus</taxon>
    </lineage>
</organism>
<accession>A0ABT9IDB9</accession>
<dbReference type="EMBL" id="JASNFN010000013">
    <property type="protein sequence ID" value="MDP5183584.1"/>
    <property type="molecule type" value="Genomic_DNA"/>
</dbReference>
<dbReference type="Proteomes" id="UP001233673">
    <property type="component" value="Unassembled WGS sequence"/>
</dbReference>
<proteinExistence type="predicted"/>
<comment type="caution">
    <text evidence="1">The sequence shown here is derived from an EMBL/GenBank/DDBJ whole genome shotgun (WGS) entry which is preliminary data.</text>
</comment>
<evidence type="ECO:0008006" key="3">
    <source>
        <dbReference type="Google" id="ProtNLM"/>
    </source>
</evidence>
<keyword evidence="2" id="KW-1185">Reference proteome</keyword>
<sequence>MFARSTTIAGNPEQVERGIVYIRTRVLPAVMGMDGFIGLSMLADRHSGRCIITSAWEDTAALRRSAPQVKALRARASDILGGPAVVEEWSIAVLHRRHPAPENACARVTWTRGDPERLDRMTDVFGISVVPRLEELPGFCSVSVLVDPEGGRATTAVTYDSRDEMQAALDRATDLREEFTALMGAEVVEVASFDLVVAELRVPETV</sequence>
<dbReference type="SUPFAM" id="SSF54909">
    <property type="entry name" value="Dimeric alpha+beta barrel"/>
    <property type="match status" value="2"/>
</dbReference>
<evidence type="ECO:0000313" key="2">
    <source>
        <dbReference type="Proteomes" id="UP001233673"/>
    </source>
</evidence>
<protein>
    <recommendedName>
        <fullName evidence="3">Antibiotic biosynthesis monooxygenase</fullName>
    </recommendedName>
</protein>
<dbReference type="InterPro" id="IPR011008">
    <property type="entry name" value="Dimeric_a/b-barrel"/>
</dbReference>
<reference evidence="2" key="1">
    <citation type="submission" date="2023-05" db="EMBL/GenBank/DDBJ databases">
        <title>Draft genome of Pseudofrankia sp. BMG5.37.</title>
        <authorList>
            <person name="Gtari M."/>
            <person name="Ghodhbane F."/>
            <person name="Sbissi I."/>
        </authorList>
    </citation>
    <scope>NUCLEOTIDE SEQUENCE [LARGE SCALE GENOMIC DNA]</scope>
    <source>
        <strain evidence="2">BMG 814</strain>
    </source>
</reference>